<feature type="compositionally biased region" description="Basic and acidic residues" evidence="1">
    <location>
        <begin position="719"/>
        <end position="747"/>
    </location>
</feature>
<protein>
    <submittedName>
        <fullName evidence="2">Uncharacterized protein</fullName>
    </submittedName>
</protein>
<reference evidence="2 3" key="1">
    <citation type="submission" date="2016-08" db="EMBL/GenBank/DDBJ databases">
        <title>A Parts List for Fungal Cellulosomes Revealed by Comparative Genomics.</title>
        <authorList>
            <consortium name="DOE Joint Genome Institute"/>
            <person name="Haitjema C.H."/>
            <person name="Gilmore S.P."/>
            <person name="Henske J.K."/>
            <person name="Solomon K.V."/>
            <person name="De Groot R."/>
            <person name="Kuo A."/>
            <person name="Mondo S.J."/>
            <person name="Salamov A.A."/>
            <person name="Labutti K."/>
            <person name="Zhao Z."/>
            <person name="Chiniquy J."/>
            <person name="Barry K."/>
            <person name="Brewer H.M."/>
            <person name="Purvine S.O."/>
            <person name="Wright A.T."/>
            <person name="Boxma B."/>
            <person name="Van Alen T."/>
            <person name="Hackstein J.H."/>
            <person name="Baker S.E."/>
            <person name="Grigoriev I.V."/>
            <person name="O'Malley M.A."/>
        </authorList>
    </citation>
    <scope>NUCLEOTIDE SEQUENCE [LARGE SCALE GENOMIC DNA]</scope>
    <source>
        <strain evidence="2 3">S4</strain>
    </source>
</reference>
<evidence type="ECO:0000313" key="3">
    <source>
        <dbReference type="Proteomes" id="UP000193944"/>
    </source>
</evidence>
<feature type="compositionally biased region" description="Basic residues" evidence="1">
    <location>
        <begin position="1107"/>
        <end position="1118"/>
    </location>
</feature>
<accession>A0A1Y1WZY3</accession>
<reference evidence="2 3" key="2">
    <citation type="submission" date="2016-08" db="EMBL/GenBank/DDBJ databases">
        <title>Pervasive Adenine N6-methylation of Active Genes in Fungi.</title>
        <authorList>
            <consortium name="DOE Joint Genome Institute"/>
            <person name="Mondo S.J."/>
            <person name="Dannebaum R.O."/>
            <person name="Kuo R.C."/>
            <person name="Labutti K."/>
            <person name="Haridas S."/>
            <person name="Kuo A."/>
            <person name="Salamov A."/>
            <person name="Ahrendt S.R."/>
            <person name="Lipzen A."/>
            <person name="Sullivan W."/>
            <person name="Andreopoulos W.B."/>
            <person name="Clum A."/>
            <person name="Lindquist E."/>
            <person name="Daum C."/>
            <person name="Ramamoorthy G.K."/>
            <person name="Gryganskyi A."/>
            <person name="Culley D."/>
            <person name="Magnuson J.K."/>
            <person name="James T.Y."/>
            <person name="O'Malley M.A."/>
            <person name="Stajich J.E."/>
            <person name="Spatafora J.W."/>
            <person name="Visel A."/>
            <person name="Grigoriev I.V."/>
        </authorList>
    </citation>
    <scope>NUCLEOTIDE SEQUENCE [LARGE SCALE GENOMIC DNA]</scope>
    <source>
        <strain evidence="2 3">S4</strain>
    </source>
</reference>
<keyword evidence="3" id="KW-1185">Reference proteome</keyword>
<dbReference type="EMBL" id="MCFG01000191">
    <property type="protein sequence ID" value="ORX78992.1"/>
    <property type="molecule type" value="Genomic_DNA"/>
</dbReference>
<organism evidence="2 3">
    <name type="scientific">Anaeromyces robustus</name>
    <dbReference type="NCBI Taxonomy" id="1754192"/>
    <lineage>
        <taxon>Eukaryota</taxon>
        <taxon>Fungi</taxon>
        <taxon>Fungi incertae sedis</taxon>
        <taxon>Chytridiomycota</taxon>
        <taxon>Chytridiomycota incertae sedis</taxon>
        <taxon>Neocallimastigomycetes</taxon>
        <taxon>Neocallimastigales</taxon>
        <taxon>Neocallimastigaceae</taxon>
        <taxon>Anaeromyces</taxon>
    </lineage>
</organism>
<feature type="compositionally biased region" description="Low complexity" evidence="1">
    <location>
        <begin position="247"/>
        <end position="258"/>
    </location>
</feature>
<sequence>MSENTAKKANVNLNEVNIKNESHILMDKKIKIKEETNINIKKEKEHNYSKIEHENKLTDKKHLEQIERRKLLEEYKKKKKEKKNSVQKNNSSKINLKRIKAVKHEYNVSSSDNNTKTNLKNHEIVKIKKEVNEPEIITDNNINNSFVKSIKKEIDIGTSGSTLKSNTTNIISENRSIKINNKNLNKITKRKDNSNQISSKLISNANFDKKSKSINNLKNIQIDDKNCEANTTVIFKTSNNKNKKNENLSTNLSSNKSPKTTEKSFLIPLNNKEFQRNKKKISSNVQSATLTSKIEQSKDIISLKKCLSHNISRSQSDLSSQSYLPSTPKSNSKTIILSSPLISSPVSSPTINVEIETKLSKPLSNFKKFNSSYKLSEFKANQSFCVGNTSKKRSRSLNISNEHSIDAKRNIIKKIKLSKEGKTNINNKSNNIVDPNIISSLKEDNINLPSPVSVTDIKYKKNQKNDEITGPLKHINTNETKSQEEKLVKKKNGLYPHYLMPTANWKTKIIKPVTEKKINSVNKLSPISKAKSTLKVLNISKTIKKKTNNTVKPIISTSSVSKINTNKTNTIVTSNMTSIKQNSYTHNNSKINLTPVTSKIKMVSSCSNKDNNKDRPYNGILSRSATLPISTPSKRINKNIKRNNIAFTEENEQDINRMFISAETLKSSSIDSFFSHYNSTETEKKESSDKKVNKKPVTNSLKKLEMKNENIQINTLIEGKNDKKNTEKPGIKNKISNKDHDGQKIDDTPFSSENSKPINFVNTKFNNHQELINNSDIPKENLLLTEKNINDKILGQKMDNKNILKESNLKNNVKAEDTTLLKDAKTLVTVPCSDNTNVNNKSLDSYFINNSKTKNVEDKNKNIHENEKNKSLYKEEDHNLMDINTLKQNENILETCIDSHNSSFITKIEKSINSLRDPNFLDKINLKDNIKVNEFIPKDTHSNSIIFEEIEEMPSIGETNNNEVNDIKDISFKIKNIESLVDGTTVKVNKIIEDYQDDSFIVDDSKSHRLNASFTVSNLSEIDNSMTEIIKDHQERPYHSFIIDTNSNSFISRLANTSQFIEEEKSNEFIYQGQGKTNNNMNSINNINSLLNYFIEHCSFVLSKREGKQKKGNQKHTSLKNTPENKHKKLIDHISNSSVTPKSSSKKKKSHKKKQIYKNEIIKTPRAEDQEIPSSNHLPIVGGDVDGYGSSVMILTPIRAKKKDREEFGVSSVVTPVRRSLRNIQKKMSNSSSHKKPYKPFSINDIKIKVEDEDNTYLNTPVPTKLYSSSTSIDLKGKTKSLSPSLENKEIGKEGKENINYDKKDILSSPYSDYEDLFKPSNKFEAIEEILEKHDYAFIPNKAIKIENFDFPNNINYTPKKEIKHNDDDDGDDDDDKSDEEDEEEEENEENEEINEK</sequence>
<feature type="region of interest" description="Disordered" evidence="1">
    <location>
        <begin position="1106"/>
        <end position="1175"/>
    </location>
</feature>
<feature type="region of interest" description="Disordered" evidence="1">
    <location>
        <begin position="1350"/>
        <end position="1397"/>
    </location>
</feature>
<feature type="region of interest" description="Disordered" evidence="1">
    <location>
        <begin position="241"/>
        <end position="262"/>
    </location>
</feature>
<name>A0A1Y1WZY3_9FUNG</name>
<proteinExistence type="predicted"/>
<dbReference type="OrthoDB" id="5600312at2759"/>
<evidence type="ECO:0000256" key="1">
    <source>
        <dbReference type="SAM" id="MobiDB-lite"/>
    </source>
</evidence>
<feature type="compositionally biased region" description="Acidic residues" evidence="1">
    <location>
        <begin position="1368"/>
        <end position="1397"/>
    </location>
</feature>
<feature type="region of interest" description="Disordered" evidence="1">
    <location>
        <begin position="716"/>
        <end position="755"/>
    </location>
</feature>
<comment type="caution">
    <text evidence="2">The sequence shown here is derived from an EMBL/GenBank/DDBJ whole genome shotgun (WGS) entry which is preliminary data.</text>
</comment>
<feature type="compositionally biased region" description="Basic and acidic residues" evidence="1">
    <location>
        <begin position="1160"/>
        <end position="1169"/>
    </location>
</feature>
<evidence type="ECO:0000313" key="2">
    <source>
        <dbReference type="EMBL" id="ORX78992.1"/>
    </source>
</evidence>
<dbReference type="Proteomes" id="UP000193944">
    <property type="component" value="Unassembled WGS sequence"/>
</dbReference>
<feature type="compositionally biased region" description="Basic residues" evidence="1">
    <location>
        <begin position="1144"/>
        <end position="1156"/>
    </location>
</feature>
<gene>
    <name evidence="2" type="ORF">BCR32DRAFT_269745</name>
</gene>